<dbReference type="PANTHER" id="PTHR47784">
    <property type="entry name" value="STEROL UPTAKE CONTROL PROTEIN 2"/>
    <property type="match status" value="1"/>
</dbReference>
<protein>
    <recommendedName>
        <fullName evidence="2">Zn(2)-C6 fungal-type domain-containing protein</fullName>
    </recommendedName>
</protein>
<accession>A0A6A5XRV3</accession>
<dbReference type="Pfam" id="PF00172">
    <property type="entry name" value="Zn_clus"/>
    <property type="match status" value="1"/>
</dbReference>
<dbReference type="Gene3D" id="4.10.240.10">
    <property type="entry name" value="Zn(2)-C6 fungal-type DNA-binding domain"/>
    <property type="match status" value="1"/>
</dbReference>
<dbReference type="RefSeq" id="XP_033383906.1">
    <property type="nucleotide sequence ID" value="XM_033521613.1"/>
</dbReference>
<dbReference type="Proteomes" id="UP000799778">
    <property type="component" value="Unassembled WGS sequence"/>
</dbReference>
<dbReference type="AlphaFoldDB" id="A0A6A5XRV3"/>
<organism evidence="3 4">
    <name type="scientific">Aaosphaeria arxii CBS 175.79</name>
    <dbReference type="NCBI Taxonomy" id="1450172"/>
    <lineage>
        <taxon>Eukaryota</taxon>
        <taxon>Fungi</taxon>
        <taxon>Dikarya</taxon>
        <taxon>Ascomycota</taxon>
        <taxon>Pezizomycotina</taxon>
        <taxon>Dothideomycetes</taxon>
        <taxon>Pleosporomycetidae</taxon>
        <taxon>Pleosporales</taxon>
        <taxon>Pleosporales incertae sedis</taxon>
        <taxon>Aaosphaeria</taxon>
    </lineage>
</organism>
<dbReference type="EMBL" id="ML978069">
    <property type="protein sequence ID" value="KAF2015567.1"/>
    <property type="molecule type" value="Genomic_DNA"/>
</dbReference>
<dbReference type="SMART" id="SM00066">
    <property type="entry name" value="GAL4"/>
    <property type="match status" value="1"/>
</dbReference>
<evidence type="ECO:0000313" key="4">
    <source>
        <dbReference type="Proteomes" id="UP000799778"/>
    </source>
</evidence>
<dbReference type="InterPro" id="IPR053157">
    <property type="entry name" value="Sterol_Uptake_Regulator"/>
</dbReference>
<dbReference type="OrthoDB" id="4937900at2759"/>
<dbReference type="PANTHER" id="PTHR47784:SF4">
    <property type="entry name" value="ZN(II)2CYS6 TRANSCRIPTION FACTOR (EUROFUNG)"/>
    <property type="match status" value="1"/>
</dbReference>
<dbReference type="InterPro" id="IPR036864">
    <property type="entry name" value="Zn2-C6_fun-type_DNA-bd_sf"/>
</dbReference>
<gene>
    <name evidence="3" type="ORF">BU24DRAFT_180581</name>
</gene>
<sequence length="420" mass="47931">MPANPNMQLRRSHKKSRKGCKECKQRHTKCDETRPSCVNCTATNRRCSYLDLEPHHHWLRSDPAHSPGQASTVSSNATTLCGTVKPTWFVADSDVAAVDSHVPAVPSPDPLEPGLFNLSHMVLLHHLENEVLRLHPGLFMVDPINARQCYESIFSAAISAPYLLDELLALSATHLGTLQHGIHKDQYFRQASELQTRALTRFNTEAPQVNEENCLAMFIFSSALGLHTLVDTVATHRDFTDLLDKFTHYLRIHHGVHVITQQSWHILRQTDLRHIVRHIEEQGDLAQQRLQGTENECDPLASLLERSSSRLGLGPHKACCEAVEILRWVFSTHRSLPTPYPTHIVLSWPIRISSEFIELLEERQPVSLVILAYWAMLLWEERNFWVFGDAGRILIEHLSRHLGSHWDEWMVHPRAVLDNP</sequence>
<feature type="domain" description="Zn(2)-C6 fungal-type" evidence="2">
    <location>
        <begin position="19"/>
        <end position="49"/>
    </location>
</feature>
<keyword evidence="1" id="KW-0539">Nucleus</keyword>
<reference evidence="3" key="1">
    <citation type="journal article" date="2020" name="Stud. Mycol.">
        <title>101 Dothideomycetes genomes: a test case for predicting lifestyles and emergence of pathogens.</title>
        <authorList>
            <person name="Haridas S."/>
            <person name="Albert R."/>
            <person name="Binder M."/>
            <person name="Bloem J."/>
            <person name="Labutti K."/>
            <person name="Salamov A."/>
            <person name="Andreopoulos B."/>
            <person name="Baker S."/>
            <person name="Barry K."/>
            <person name="Bills G."/>
            <person name="Bluhm B."/>
            <person name="Cannon C."/>
            <person name="Castanera R."/>
            <person name="Culley D."/>
            <person name="Daum C."/>
            <person name="Ezra D."/>
            <person name="Gonzalez J."/>
            <person name="Henrissat B."/>
            <person name="Kuo A."/>
            <person name="Liang C."/>
            <person name="Lipzen A."/>
            <person name="Lutzoni F."/>
            <person name="Magnuson J."/>
            <person name="Mondo S."/>
            <person name="Nolan M."/>
            <person name="Ohm R."/>
            <person name="Pangilinan J."/>
            <person name="Park H.-J."/>
            <person name="Ramirez L."/>
            <person name="Alfaro M."/>
            <person name="Sun H."/>
            <person name="Tritt A."/>
            <person name="Yoshinaga Y."/>
            <person name="Zwiers L.-H."/>
            <person name="Turgeon B."/>
            <person name="Goodwin S."/>
            <person name="Spatafora J."/>
            <person name="Crous P."/>
            <person name="Grigoriev I."/>
        </authorList>
    </citation>
    <scope>NUCLEOTIDE SEQUENCE</scope>
    <source>
        <strain evidence="3">CBS 175.79</strain>
    </source>
</reference>
<dbReference type="GO" id="GO:0001228">
    <property type="term" value="F:DNA-binding transcription activator activity, RNA polymerase II-specific"/>
    <property type="evidence" value="ECO:0007669"/>
    <property type="project" value="TreeGrafter"/>
</dbReference>
<evidence type="ECO:0000313" key="3">
    <source>
        <dbReference type="EMBL" id="KAF2015567.1"/>
    </source>
</evidence>
<keyword evidence="4" id="KW-1185">Reference proteome</keyword>
<dbReference type="CDD" id="cd00067">
    <property type="entry name" value="GAL4"/>
    <property type="match status" value="1"/>
</dbReference>
<evidence type="ECO:0000256" key="1">
    <source>
        <dbReference type="ARBA" id="ARBA00023242"/>
    </source>
</evidence>
<dbReference type="GO" id="GO:0008270">
    <property type="term" value="F:zinc ion binding"/>
    <property type="evidence" value="ECO:0007669"/>
    <property type="project" value="InterPro"/>
</dbReference>
<name>A0A6A5XRV3_9PLEO</name>
<proteinExistence type="predicted"/>
<dbReference type="InterPro" id="IPR001138">
    <property type="entry name" value="Zn2Cys6_DnaBD"/>
</dbReference>
<dbReference type="PROSITE" id="PS00463">
    <property type="entry name" value="ZN2_CY6_FUNGAL_1"/>
    <property type="match status" value="1"/>
</dbReference>
<dbReference type="PROSITE" id="PS50048">
    <property type="entry name" value="ZN2_CY6_FUNGAL_2"/>
    <property type="match status" value="1"/>
</dbReference>
<evidence type="ECO:0000259" key="2">
    <source>
        <dbReference type="PROSITE" id="PS50048"/>
    </source>
</evidence>
<dbReference type="SUPFAM" id="SSF57701">
    <property type="entry name" value="Zn2/Cys6 DNA-binding domain"/>
    <property type="match status" value="1"/>
</dbReference>
<dbReference type="GeneID" id="54279010"/>